<name>A0A7R9WUU0_9STRA</name>
<dbReference type="AlphaFoldDB" id="A0A7R9WUU0"/>
<evidence type="ECO:0000313" key="2">
    <source>
        <dbReference type="EMBL" id="CAD8335617.1"/>
    </source>
</evidence>
<evidence type="ECO:0000256" key="1">
    <source>
        <dbReference type="SAM" id="MobiDB-lite"/>
    </source>
</evidence>
<feature type="region of interest" description="Disordered" evidence="1">
    <location>
        <begin position="78"/>
        <end position="105"/>
    </location>
</feature>
<gene>
    <name evidence="2" type="ORF">CAUS1442_LOCUS7722</name>
</gene>
<proteinExistence type="predicted"/>
<organism evidence="2">
    <name type="scientific">Craspedostauros australis</name>
    <dbReference type="NCBI Taxonomy" id="1486917"/>
    <lineage>
        <taxon>Eukaryota</taxon>
        <taxon>Sar</taxon>
        <taxon>Stramenopiles</taxon>
        <taxon>Ochrophyta</taxon>
        <taxon>Bacillariophyta</taxon>
        <taxon>Bacillariophyceae</taxon>
        <taxon>Bacillariophycidae</taxon>
        <taxon>Naviculales</taxon>
        <taxon>Naviculaceae</taxon>
        <taxon>Craspedostauros</taxon>
    </lineage>
</organism>
<reference evidence="2" key="1">
    <citation type="submission" date="2021-01" db="EMBL/GenBank/DDBJ databases">
        <authorList>
            <person name="Corre E."/>
            <person name="Pelletier E."/>
            <person name="Niang G."/>
            <person name="Scheremetjew M."/>
            <person name="Finn R."/>
            <person name="Kale V."/>
            <person name="Holt S."/>
            <person name="Cochrane G."/>
            <person name="Meng A."/>
            <person name="Brown T."/>
            <person name="Cohen L."/>
        </authorList>
    </citation>
    <scope>NUCLEOTIDE SEQUENCE</scope>
    <source>
        <strain evidence="2">CCMP3328</strain>
    </source>
</reference>
<sequence>MSPELASQLSATDDPLPTPCDSITLFSNSVKSLEGTFSPWDRKSQKIVLSSQPLPGGRPIRVGAVWRLPSAILVGGETGTAQSDGGHAPSRDASLVHKPETTNPRKRGRAIRRNVAGSANRTRGEKMVHEVGGDGGRGKKKFGEPLAGRLDEILRGNFQFDSVVGASDLRDVLLG</sequence>
<dbReference type="EMBL" id="HBEF01012265">
    <property type="protein sequence ID" value="CAD8335617.1"/>
    <property type="molecule type" value="Transcribed_RNA"/>
</dbReference>
<accession>A0A7R9WUU0</accession>
<protein>
    <submittedName>
        <fullName evidence="2">Uncharacterized protein</fullName>
    </submittedName>
</protein>